<sequence length="49" mass="5850">MDDDSIVVPTIFKVQLVNSRFVRVPTSIFFTKKLISPRIHVKLFYFFKM</sequence>
<dbReference type="AlphaFoldDB" id="A0A828Y921"/>
<gene>
    <name evidence="1" type="ORF">LEP1GSC131_3053</name>
</gene>
<accession>A0A828Y921</accession>
<evidence type="ECO:0000313" key="1">
    <source>
        <dbReference type="EMBL" id="EKO53772.1"/>
    </source>
</evidence>
<keyword evidence="2" id="KW-1185">Reference proteome</keyword>
<reference evidence="1" key="1">
    <citation type="submission" date="2012-10" db="EMBL/GenBank/DDBJ databases">
        <authorList>
            <person name="Harkins D.M."/>
            <person name="Durkin A.S."/>
            <person name="Brinkac L.M."/>
            <person name="Selengut J.D."/>
            <person name="Sanka R."/>
            <person name="DePew J."/>
            <person name="Purushe J."/>
            <person name="Picardeau M."/>
            <person name="Werts C."/>
            <person name="Goarant C."/>
            <person name="Vinetz J.M."/>
            <person name="Sutton G.G."/>
            <person name="Nelson W.C."/>
            <person name="Fouts D.E."/>
        </authorList>
    </citation>
    <scope>NUCLEOTIDE SEQUENCE [LARGE SCALE GENOMIC DNA]</scope>
    <source>
        <strain evidence="1">200802841</strain>
    </source>
</reference>
<proteinExistence type="predicted"/>
<evidence type="ECO:0000313" key="2">
    <source>
        <dbReference type="Proteomes" id="UP000006339"/>
    </source>
</evidence>
<dbReference type="EMBL" id="AKWH02000004">
    <property type="protein sequence ID" value="EKO53772.1"/>
    <property type="molecule type" value="Genomic_DNA"/>
</dbReference>
<comment type="caution">
    <text evidence="1">The sequence shown here is derived from an EMBL/GenBank/DDBJ whole genome shotgun (WGS) entry which is preliminary data.</text>
</comment>
<dbReference type="Proteomes" id="UP000006339">
    <property type="component" value="Unassembled WGS sequence"/>
</dbReference>
<name>A0A828Y921_9LEPT</name>
<organism evidence="1 2">
    <name type="scientific">Leptospira kirschneri str. 200802841</name>
    <dbReference type="NCBI Taxonomy" id="1193047"/>
    <lineage>
        <taxon>Bacteria</taxon>
        <taxon>Pseudomonadati</taxon>
        <taxon>Spirochaetota</taxon>
        <taxon>Spirochaetia</taxon>
        <taxon>Leptospirales</taxon>
        <taxon>Leptospiraceae</taxon>
        <taxon>Leptospira</taxon>
    </lineage>
</organism>
<protein>
    <submittedName>
        <fullName evidence="1">Uncharacterized protein</fullName>
    </submittedName>
</protein>